<dbReference type="InterPro" id="IPR025351">
    <property type="entry name" value="Pvc16_N"/>
</dbReference>
<name>A0ABM7FG11_9ACTN</name>
<feature type="compositionally biased region" description="Gly residues" evidence="1">
    <location>
        <begin position="259"/>
        <end position="271"/>
    </location>
</feature>
<dbReference type="Pfam" id="PF14065">
    <property type="entry name" value="Pvc16_N"/>
    <property type="match status" value="1"/>
</dbReference>
<organism evidence="3 4">
    <name type="scientific">Streptomyces graminofaciens</name>
    <dbReference type="NCBI Taxonomy" id="68212"/>
    <lineage>
        <taxon>Bacteria</taxon>
        <taxon>Bacillati</taxon>
        <taxon>Actinomycetota</taxon>
        <taxon>Actinomycetes</taxon>
        <taxon>Kitasatosporales</taxon>
        <taxon>Streptomycetaceae</taxon>
        <taxon>Streptomyces</taxon>
    </lineage>
</organism>
<evidence type="ECO:0000313" key="4">
    <source>
        <dbReference type="Proteomes" id="UP001321542"/>
    </source>
</evidence>
<keyword evidence="4" id="KW-1185">Reference proteome</keyword>
<dbReference type="Proteomes" id="UP001321542">
    <property type="component" value="Chromosome"/>
</dbReference>
<reference evidence="3 4" key="2">
    <citation type="journal article" date="2023" name="ChemBioChem">
        <title>Acyltransferase Domain Exchange between Two Independent Type I Polyketide Synthases in the Same Producer Strain of Macrolide Antibiotics.</title>
        <authorList>
            <person name="Kudo F."/>
            <person name="Kishikawa K."/>
            <person name="Tsuboi K."/>
            <person name="Kido T."/>
            <person name="Usui T."/>
            <person name="Hashimoto J."/>
            <person name="Shin-Ya K."/>
            <person name="Miyanaga A."/>
            <person name="Eguchi T."/>
        </authorList>
    </citation>
    <scope>NUCLEOTIDE SEQUENCE [LARGE SCALE GENOMIC DNA]</scope>
    <source>
        <strain evidence="3 4">A-8890</strain>
    </source>
</reference>
<proteinExistence type="predicted"/>
<gene>
    <name evidence="3" type="ORF">SGFS_068010</name>
</gene>
<protein>
    <recommendedName>
        <fullName evidence="2">Pvc16 N-terminal domain-containing protein</fullName>
    </recommendedName>
</protein>
<reference evidence="3 4" key="1">
    <citation type="journal article" date="2010" name="ChemBioChem">
        <title>Cloning and characterization of the biosynthetic gene cluster of 16-membered macrolide antibiotic FD-891: involvement of a dual functional cytochrome P450 monooxygenase catalyzing epoxidation and hydroxylation.</title>
        <authorList>
            <person name="Kudo F."/>
            <person name="Motegi A."/>
            <person name="Mizoue K."/>
            <person name="Eguchi T."/>
        </authorList>
    </citation>
    <scope>NUCLEOTIDE SEQUENCE [LARGE SCALE GENOMIC DNA]</scope>
    <source>
        <strain evidence="3 4">A-8890</strain>
    </source>
</reference>
<accession>A0ABM7FG11</accession>
<sequence length="277" mass="29664">MIHEVDEALRSLLSEEILGETGAEVVFEAPTREWVARRSGAPAVNVFLYDVREDLERRQQGLRTELDDRGRTVQLSEPPRWYSLSYLVTAWTKRPQDEHRLLSLLLAGLVGAGCLAPARLTGSLAELDLTVPLGVAHPPAGHRALADVWSALGGELKPSLDVVVTAPLIPIGRPVAPPVTDGMELRTLDRSSGPEATRRSERRRSRHQDAGRDARRDAGQDARRDAGQDARRDAPDGQPPAPRPGAAPMLGARRVRGPAAGGGSAVGGGSAPGAVRR</sequence>
<evidence type="ECO:0000313" key="3">
    <source>
        <dbReference type="EMBL" id="BBC35507.1"/>
    </source>
</evidence>
<dbReference type="EMBL" id="AP018448">
    <property type="protein sequence ID" value="BBC35507.1"/>
    <property type="molecule type" value="Genomic_DNA"/>
</dbReference>
<evidence type="ECO:0000256" key="1">
    <source>
        <dbReference type="SAM" id="MobiDB-lite"/>
    </source>
</evidence>
<dbReference type="RefSeq" id="WP_286255793.1">
    <property type="nucleotide sequence ID" value="NZ_AP018448.1"/>
</dbReference>
<feature type="region of interest" description="Disordered" evidence="1">
    <location>
        <begin position="171"/>
        <end position="277"/>
    </location>
</feature>
<feature type="domain" description="Pvc16 N-terminal" evidence="2">
    <location>
        <begin position="4"/>
        <end position="180"/>
    </location>
</feature>
<feature type="compositionally biased region" description="Basic and acidic residues" evidence="1">
    <location>
        <begin position="207"/>
        <end position="235"/>
    </location>
</feature>
<evidence type="ECO:0000259" key="2">
    <source>
        <dbReference type="Pfam" id="PF14065"/>
    </source>
</evidence>